<name>A0ABW8TIU8_9CLOT</name>
<reference evidence="3 4" key="1">
    <citation type="submission" date="2024-11" db="EMBL/GenBank/DDBJ databases">
        <authorList>
            <person name="Heng Y.C."/>
            <person name="Lim A.C.H."/>
            <person name="Lee J.K.Y."/>
            <person name="Kittelmann S."/>
        </authorList>
    </citation>
    <scope>NUCLEOTIDE SEQUENCE [LARGE SCALE GENOMIC DNA]</scope>
    <source>
        <strain evidence="3 4">WILCCON 0114</strain>
    </source>
</reference>
<keyword evidence="1" id="KW-1133">Transmembrane helix</keyword>
<dbReference type="Pfam" id="PF00144">
    <property type="entry name" value="Beta-lactamase"/>
    <property type="match status" value="1"/>
</dbReference>
<organism evidence="3 4">
    <name type="scientific">Clostridium neuense</name>
    <dbReference type="NCBI Taxonomy" id="1728934"/>
    <lineage>
        <taxon>Bacteria</taxon>
        <taxon>Bacillati</taxon>
        <taxon>Bacillota</taxon>
        <taxon>Clostridia</taxon>
        <taxon>Eubacteriales</taxon>
        <taxon>Clostridiaceae</taxon>
        <taxon>Clostridium</taxon>
    </lineage>
</organism>
<dbReference type="PANTHER" id="PTHR46825:SF9">
    <property type="entry name" value="BETA-LACTAMASE-RELATED DOMAIN-CONTAINING PROTEIN"/>
    <property type="match status" value="1"/>
</dbReference>
<proteinExistence type="predicted"/>
<feature type="domain" description="Beta-lactamase-related" evidence="2">
    <location>
        <begin position="28"/>
        <end position="198"/>
    </location>
</feature>
<gene>
    <name evidence="3" type="ORF">ACJDT4_18480</name>
</gene>
<dbReference type="RefSeq" id="WP_406789056.1">
    <property type="nucleotide sequence ID" value="NZ_JBJIAA010000017.1"/>
</dbReference>
<evidence type="ECO:0000256" key="1">
    <source>
        <dbReference type="SAM" id="Phobius"/>
    </source>
</evidence>
<evidence type="ECO:0000259" key="2">
    <source>
        <dbReference type="Pfam" id="PF00144"/>
    </source>
</evidence>
<accession>A0ABW8TIU8</accession>
<dbReference type="Gene3D" id="3.40.710.10">
    <property type="entry name" value="DD-peptidase/beta-lactamase superfamily"/>
    <property type="match status" value="1"/>
</dbReference>
<dbReference type="Proteomes" id="UP001623592">
    <property type="component" value="Unassembled WGS sequence"/>
</dbReference>
<evidence type="ECO:0000313" key="3">
    <source>
        <dbReference type="EMBL" id="MFL0252400.1"/>
    </source>
</evidence>
<dbReference type="GO" id="GO:0016787">
    <property type="term" value="F:hydrolase activity"/>
    <property type="evidence" value="ECO:0007669"/>
    <property type="project" value="UniProtKB-KW"/>
</dbReference>
<protein>
    <submittedName>
        <fullName evidence="3">Serine hydrolase domain-containing protein</fullName>
        <ecNumber evidence="3">3.-.-.-</ecNumber>
    </submittedName>
</protein>
<keyword evidence="3" id="KW-0378">Hydrolase</keyword>
<dbReference type="PANTHER" id="PTHR46825">
    <property type="entry name" value="D-ALANYL-D-ALANINE-CARBOXYPEPTIDASE/ENDOPEPTIDASE AMPH"/>
    <property type="match status" value="1"/>
</dbReference>
<dbReference type="InterPro" id="IPR001466">
    <property type="entry name" value="Beta-lactam-related"/>
</dbReference>
<keyword evidence="1" id="KW-0472">Membrane</keyword>
<sequence length="214" mass="24607">MYFNCREFNDLCNFLCKEYIKKFLVYIFVLLGLAIEGVTGMSYREYVDKNIFKAANMQHTKFCAMDDVNENTAEGYDPVEDKEGNIISWRKNIFSYPPIGSPDGGAYLTAGDLDIFFRALKDGKLLSKESTEEILKPHVLQKELPDKTLMTGYAFFFRLDKNKKVYRISKEGGNAGVEAMFGYYPEIDTTSVILANQPCDLWDMYYEIEALLIE</sequence>
<comment type="caution">
    <text evidence="3">The sequence shown here is derived from an EMBL/GenBank/DDBJ whole genome shotgun (WGS) entry which is preliminary data.</text>
</comment>
<feature type="transmembrane region" description="Helical" evidence="1">
    <location>
        <begin position="23"/>
        <end position="43"/>
    </location>
</feature>
<dbReference type="EMBL" id="JBJIAA010000017">
    <property type="protein sequence ID" value="MFL0252400.1"/>
    <property type="molecule type" value="Genomic_DNA"/>
</dbReference>
<dbReference type="InterPro" id="IPR050491">
    <property type="entry name" value="AmpC-like"/>
</dbReference>
<dbReference type="SUPFAM" id="SSF56601">
    <property type="entry name" value="beta-lactamase/transpeptidase-like"/>
    <property type="match status" value="1"/>
</dbReference>
<dbReference type="InterPro" id="IPR012338">
    <property type="entry name" value="Beta-lactam/transpept-like"/>
</dbReference>
<keyword evidence="1" id="KW-0812">Transmembrane</keyword>
<keyword evidence="4" id="KW-1185">Reference proteome</keyword>
<evidence type="ECO:0000313" key="4">
    <source>
        <dbReference type="Proteomes" id="UP001623592"/>
    </source>
</evidence>
<dbReference type="EC" id="3.-.-.-" evidence="3"/>